<keyword evidence="1" id="KW-0812">Transmembrane</keyword>
<keyword evidence="3" id="KW-1185">Reference proteome</keyword>
<keyword evidence="1" id="KW-1133">Transmembrane helix</keyword>
<comment type="caution">
    <text evidence="2">The sequence shown here is derived from an EMBL/GenBank/DDBJ whole genome shotgun (WGS) entry which is preliminary data.</text>
</comment>
<evidence type="ECO:0000313" key="3">
    <source>
        <dbReference type="Proteomes" id="UP001596119"/>
    </source>
</evidence>
<name>A0ABW1I6B6_9PSEU</name>
<sequence>MLSNHERNLLDEVERRLRSDDPAFVARLGDGQQRLPAGRHCADAPFRLSCPVVVLGVLAVGLLVLGVAAHAVLVAALAAAVGWLSTVHIEVEEGTS</sequence>
<proteinExistence type="predicted"/>
<dbReference type="Proteomes" id="UP001596119">
    <property type="component" value="Unassembled WGS sequence"/>
</dbReference>
<dbReference type="Pfam" id="PF11239">
    <property type="entry name" value="DUF3040"/>
    <property type="match status" value="1"/>
</dbReference>
<reference evidence="3" key="1">
    <citation type="journal article" date="2019" name="Int. J. Syst. Evol. Microbiol.">
        <title>The Global Catalogue of Microorganisms (GCM) 10K type strain sequencing project: providing services to taxonomists for standard genome sequencing and annotation.</title>
        <authorList>
            <consortium name="The Broad Institute Genomics Platform"/>
            <consortium name="The Broad Institute Genome Sequencing Center for Infectious Disease"/>
            <person name="Wu L."/>
            <person name="Ma J."/>
        </authorList>
    </citation>
    <scope>NUCLEOTIDE SEQUENCE [LARGE SCALE GENOMIC DNA]</scope>
    <source>
        <strain evidence="3">CGMCC 4.7397</strain>
    </source>
</reference>
<dbReference type="EMBL" id="JBHSQK010000013">
    <property type="protein sequence ID" value="MFC5948249.1"/>
    <property type="molecule type" value="Genomic_DNA"/>
</dbReference>
<gene>
    <name evidence="2" type="ORF">ACFQH9_08170</name>
</gene>
<dbReference type="RefSeq" id="WP_379565310.1">
    <property type="nucleotide sequence ID" value="NZ_JBHSQK010000013.1"/>
</dbReference>
<evidence type="ECO:0000313" key="2">
    <source>
        <dbReference type="EMBL" id="MFC5948249.1"/>
    </source>
</evidence>
<accession>A0ABW1I6B6</accession>
<organism evidence="2 3">
    <name type="scientific">Pseudonocardia lutea</name>
    <dbReference type="NCBI Taxonomy" id="2172015"/>
    <lineage>
        <taxon>Bacteria</taxon>
        <taxon>Bacillati</taxon>
        <taxon>Actinomycetota</taxon>
        <taxon>Actinomycetes</taxon>
        <taxon>Pseudonocardiales</taxon>
        <taxon>Pseudonocardiaceae</taxon>
        <taxon>Pseudonocardia</taxon>
    </lineage>
</organism>
<keyword evidence="1" id="KW-0472">Membrane</keyword>
<feature type="transmembrane region" description="Helical" evidence="1">
    <location>
        <begin position="52"/>
        <end position="84"/>
    </location>
</feature>
<dbReference type="InterPro" id="IPR021401">
    <property type="entry name" value="DUF3040"/>
</dbReference>
<evidence type="ECO:0000256" key="1">
    <source>
        <dbReference type="SAM" id="Phobius"/>
    </source>
</evidence>
<protein>
    <submittedName>
        <fullName evidence="2">DUF3040 domain-containing protein</fullName>
    </submittedName>
</protein>